<feature type="domain" description="DALR anticodon binding" evidence="12">
    <location>
        <begin position="459"/>
        <end position="579"/>
    </location>
</feature>
<dbReference type="SMART" id="SM01016">
    <property type="entry name" value="Arg_tRNA_synt_N"/>
    <property type="match status" value="1"/>
</dbReference>
<dbReference type="Proteomes" id="UP000178367">
    <property type="component" value="Unassembled WGS sequence"/>
</dbReference>
<keyword evidence="7 10" id="KW-0648">Protein biosynthesis</keyword>
<evidence type="ECO:0000256" key="10">
    <source>
        <dbReference type="HAMAP-Rule" id="MF_00123"/>
    </source>
</evidence>
<comment type="caution">
    <text evidence="14">The sequence shown here is derived from an EMBL/GenBank/DDBJ whole genome shotgun (WGS) entry which is preliminary data.</text>
</comment>
<evidence type="ECO:0000256" key="2">
    <source>
        <dbReference type="ARBA" id="ARBA00005594"/>
    </source>
</evidence>
<evidence type="ECO:0000256" key="9">
    <source>
        <dbReference type="ARBA" id="ARBA00049339"/>
    </source>
</evidence>
<dbReference type="SUPFAM" id="SSF47323">
    <property type="entry name" value="Anticodon-binding domain of a subclass of class I aminoacyl-tRNA synthetases"/>
    <property type="match status" value="1"/>
</dbReference>
<dbReference type="InterPro" id="IPR009080">
    <property type="entry name" value="tRNAsynth_Ia_anticodon-bd"/>
</dbReference>
<dbReference type="PANTHER" id="PTHR11956">
    <property type="entry name" value="ARGINYL-TRNA SYNTHETASE"/>
    <property type="match status" value="1"/>
</dbReference>
<gene>
    <name evidence="10" type="primary">argS</name>
    <name evidence="14" type="ORF">A2227_06260</name>
</gene>
<evidence type="ECO:0000256" key="5">
    <source>
        <dbReference type="ARBA" id="ARBA00022741"/>
    </source>
</evidence>
<dbReference type="Gene3D" id="1.10.730.10">
    <property type="entry name" value="Isoleucyl-tRNA Synthetase, Domain 1"/>
    <property type="match status" value="1"/>
</dbReference>
<evidence type="ECO:0000259" key="12">
    <source>
        <dbReference type="SMART" id="SM00836"/>
    </source>
</evidence>
<dbReference type="AlphaFoldDB" id="A0A1F5SKS7"/>
<evidence type="ECO:0000259" key="13">
    <source>
        <dbReference type="SMART" id="SM01016"/>
    </source>
</evidence>
<evidence type="ECO:0000256" key="3">
    <source>
        <dbReference type="ARBA" id="ARBA00022490"/>
    </source>
</evidence>
<dbReference type="CDD" id="cd07956">
    <property type="entry name" value="Anticodon_Ia_Arg"/>
    <property type="match status" value="1"/>
</dbReference>
<dbReference type="GO" id="GO:0006420">
    <property type="term" value="P:arginyl-tRNA aminoacylation"/>
    <property type="evidence" value="ECO:0007669"/>
    <property type="project" value="UniProtKB-UniRule"/>
</dbReference>
<accession>A0A1F5SKS7</accession>
<dbReference type="GO" id="GO:0004814">
    <property type="term" value="F:arginine-tRNA ligase activity"/>
    <property type="evidence" value="ECO:0007669"/>
    <property type="project" value="UniProtKB-UniRule"/>
</dbReference>
<dbReference type="NCBIfam" id="TIGR00456">
    <property type="entry name" value="argS"/>
    <property type="match status" value="1"/>
</dbReference>
<evidence type="ECO:0000256" key="7">
    <source>
        <dbReference type="ARBA" id="ARBA00022917"/>
    </source>
</evidence>
<dbReference type="FunFam" id="1.10.730.10:FF:000008">
    <property type="entry name" value="Arginine--tRNA ligase"/>
    <property type="match status" value="1"/>
</dbReference>
<organism evidence="14 15">
    <name type="scientific">Candidatus Falkowbacteria bacterium RIFOXYA2_FULL_47_19</name>
    <dbReference type="NCBI Taxonomy" id="1797994"/>
    <lineage>
        <taxon>Bacteria</taxon>
        <taxon>Candidatus Falkowiibacteriota</taxon>
    </lineage>
</organism>
<evidence type="ECO:0000256" key="8">
    <source>
        <dbReference type="ARBA" id="ARBA00023146"/>
    </source>
</evidence>
<keyword evidence="3 10" id="KW-0963">Cytoplasm</keyword>
<dbReference type="SMART" id="SM00836">
    <property type="entry name" value="DALR_1"/>
    <property type="match status" value="1"/>
</dbReference>
<evidence type="ECO:0000256" key="6">
    <source>
        <dbReference type="ARBA" id="ARBA00022840"/>
    </source>
</evidence>
<sequence>MYSLEKIKIEIAGEINRMIGKDLVQASDLVYPPDAGMGDLSLPCFNPARELKKSPVETAKKLGSEFPKIDSVATVSVAGPYLNFKLDKIYFSKIIVTEINKLKDKYGNNDTGKGRRVMIEYSNANTHKEYHIGHLRNLCFGDAVQRILAANGYKSLPVSYINDFGIHAAKTIWWTFHPDNKYAKAVLADLEPEKRGAFLGEMYAASCQREKEDKLAKQMIELVMKKIESRQGEEYELWKKTREWTIEQFDRIYKELGIKFVHIFYESEYIDQGRAEVNAMIKSGLLSVSQGAVIADLEKYKLGVLMFLRSDGTALYPVADLALARTKVNNYDLDRSVYVTDTRQSLHFKQLFKVLELSGLKAEMINLGYEFVKLPGGMMSSRSGNVITYEDLRGELMKKAIRETGQRHDDWSAVKIETVAAAITMGALKFEMIKVGADQVITYDIDKALKFEGFTAAYLQYAYARIRSIIRKANDDSAEPSVNTGNDKADTENDKEHELIMTLSKYTEAVKMAGEEYDPSEIAKYLFGLAQIFNDYYHAVPVLKTDKATRKARLKLCEAVSSVIKNGLGLLGIGVVEEM</sequence>
<dbReference type="GO" id="GO:0005737">
    <property type="term" value="C:cytoplasm"/>
    <property type="evidence" value="ECO:0007669"/>
    <property type="project" value="UniProtKB-SubCell"/>
</dbReference>
<dbReference type="Pfam" id="PF05746">
    <property type="entry name" value="DALR_1"/>
    <property type="match status" value="1"/>
</dbReference>
<dbReference type="SUPFAM" id="SSF55190">
    <property type="entry name" value="Arginyl-tRNA synthetase (ArgRS), N-terminal 'additional' domain"/>
    <property type="match status" value="1"/>
</dbReference>
<comment type="subunit">
    <text evidence="10">Monomer.</text>
</comment>
<dbReference type="PRINTS" id="PR01038">
    <property type="entry name" value="TRNASYNTHARG"/>
</dbReference>
<dbReference type="HAMAP" id="MF_00123">
    <property type="entry name" value="Arg_tRNA_synth"/>
    <property type="match status" value="1"/>
</dbReference>
<dbReference type="InterPro" id="IPR001278">
    <property type="entry name" value="Arg-tRNA-ligase"/>
</dbReference>
<dbReference type="SUPFAM" id="SSF52374">
    <property type="entry name" value="Nucleotidylyl transferase"/>
    <property type="match status" value="1"/>
</dbReference>
<reference evidence="14 15" key="1">
    <citation type="journal article" date="2016" name="Nat. Commun.">
        <title>Thousands of microbial genomes shed light on interconnected biogeochemical processes in an aquifer system.</title>
        <authorList>
            <person name="Anantharaman K."/>
            <person name="Brown C.T."/>
            <person name="Hug L.A."/>
            <person name="Sharon I."/>
            <person name="Castelle C.J."/>
            <person name="Probst A.J."/>
            <person name="Thomas B.C."/>
            <person name="Singh A."/>
            <person name="Wilkins M.J."/>
            <person name="Karaoz U."/>
            <person name="Brodie E.L."/>
            <person name="Williams K.H."/>
            <person name="Hubbard S.S."/>
            <person name="Banfield J.F."/>
        </authorList>
    </citation>
    <scope>NUCLEOTIDE SEQUENCE [LARGE SCALE GENOMIC DNA]</scope>
</reference>
<evidence type="ECO:0000256" key="11">
    <source>
        <dbReference type="RuleBase" id="RU363038"/>
    </source>
</evidence>
<dbReference type="EC" id="6.1.1.19" evidence="10"/>
<dbReference type="InterPro" id="IPR035684">
    <property type="entry name" value="ArgRS_core"/>
</dbReference>
<keyword evidence="5 10" id="KW-0547">Nucleotide-binding</keyword>
<dbReference type="Pfam" id="PF00750">
    <property type="entry name" value="tRNA-synt_1d"/>
    <property type="match status" value="1"/>
</dbReference>
<feature type="domain" description="Arginyl tRNA synthetase N-terminal" evidence="13">
    <location>
        <begin position="5"/>
        <end position="86"/>
    </location>
</feature>
<dbReference type="STRING" id="1797994.A2227_06260"/>
<name>A0A1F5SKS7_9BACT</name>
<dbReference type="Pfam" id="PF03485">
    <property type="entry name" value="Arg_tRNA_synt_N"/>
    <property type="match status" value="1"/>
</dbReference>
<comment type="subcellular location">
    <subcellularLocation>
        <location evidence="1 10">Cytoplasm</location>
    </subcellularLocation>
</comment>
<evidence type="ECO:0000256" key="1">
    <source>
        <dbReference type="ARBA" id="ARBA00004496"/>
    </source>
</evidence>
<comment type="caution">
    <text evidence="10">Lacks conserved residue(s) required for the propagation of feature annotation.</text>
</comment>
<proteinExistence type="inferred from homology"/>
<dbReference type="EMBL" id="MFGB01000013">
    <property type="protein sequence ID" value="OGF26861.1"/>
    <property type="molecule type" value="Genomic_DNA"/>
</dbReference>
<keyword evidence="6 10" id="KW-0067">ATP-binding</keyword>
<dbReference type="PANTHER" id="PTHR11956:SF5">
    <property type="entry name" value="ARGININE--TRNA LIGASE, CYTOPLASMIC"/>
    <property type="match status" value="1"/>
</dbReference>
<dbReference type="Gene3D" id="3.40.50.620">
    <property type="entry name" value="HUPs"/>
    <property type="match status" value="1"/>
</dbReference>
<evidence type="ECO:0000313" key="14">
    <source>
        <dbReference type="EMBL" id="OGF26861.1"/>
    </source>
</evidence>
<dbReference type="InterPro" id="IPR014729">
    <property type="entry name" value="Rossmann-like_a/b/a_fold"/>
</dbReference>
<dbReference type="InterPro" id="IPR036695">
    <property type="entry name" value="Arg-tRNA-synth_N_sf"/>
</dbReference>
<evidence type="ECO:0000256" key="4">
    <source>
        <dbReference type="ARBA" id="ARBA00022598"/>
    </source>
</evidence>
<dbReference type="InterPro" id="IPR008909">
    <property type="entry name" value="DALR_anticod-bd"/>
</dbReference>
<dbReference type="GO" id="GO:0005524">
    <property type="term" value="F:ATP binding"/>
    <property type="evidence" value="ECO:0007669"/>
    <property type="project" value="UniProtKB-UniRule"/>
</dbReference>
<comment type="catalytic activity">
    <reaction evidence="9 10">
        <text>tRNA(Arg) + L-arginine + ATP = L-arginyl-tRNA(Arg) + AMP + diphosphate</text>
        <dbReference type="Rhea" id="RHEA:20301"/>
        <dbReference type="Rhea" id="RHEA-COMP:9658"/>
        <dbReference type="Rhea" id="RHEA-COMP:9673"/>
        <dbReference type="ChEBI" id="CHEBI:30616"/>
        <dbReference type="ChEBI" id="CHEBI:32682"/>
        <dbReference type="ChEBI" id="CHEBI:33019"/>
        <dbReference type="ChEBI" id="CHEBI:78442"/>
        <dbReference type="ChEBI" id="CHEBI:78513"/>
        <dbReference type="ChEBI" id="CHEBI:456215"/>
        <dbReference type="EC" id="6.1.1.19"/>
    </reaction>
</comment>
<dbReference type="InterPro" id="IPR005148">
    <property type="entry name" value="Arg-tRNA-synth_N"/>
</dbReference>
<protein>
    <recommendedName>
        <fullName evidence="10">Arginine--tRNA ligase</fullName>
        <ecNumber evidence="10">6.1.1.19</ecNumber>
    </recommendedName>
    <alternativeName>
        <fullName evidence="10">Arginyl-tRNA synthetase</fullName>
        <shortName evidence="10">ArgRS</shortName>
    </alternativeName>
</protein>
<keyword evidence="4 10" id="KW-0436">Ligase</keyword>
<keyword evidence="8 10" id="KW-0030">Aminoacyl-tRNA synthetase</keyword>
<comment type="similarity">
    <text evidence="2 10 11">Belongs to the class-I aminoacyl-tRNA synthetase family.</text>
</comment>
<dbReference type="Gene3D" id="3.30.1360.70">
    <property type="entry name" value="Arginyl tRNA synthetase N-terminal domain"/>
    <property type="match status" value="1"/>
</dbReference>
<evidence type="ECO:0000313" key="15">
    <source>
        <dbReference type="Proteomes" id="UP000178367"/>
    </source>
</evidence>